<gene>
    <name evidence="3" type="ORF">C450_00625</name>
</gene>
<dbReference type="InterPro" id="IPR012867">
    <property type="entry name" value="DUF1648"/>
</dbReference>
<dbReference type="AlphaFoldDB" id="M0NDR4"/>
<dbReference type="InterPro" id="IPR026272">
    <property type="entry name" value="SdpI"/>
</dbReference>
<dbReference type="OrthoDB" id="214683at2157"/>
<name>M0NDR4_9EURY</name>
<organism evidence="3 4">
    <name type="scientific">Halococcus salifodinae DSM 8989</name>
    <dbReference type="NCBI Taxonomy" id="1227456"/>
    <lineage>
        <taxon>Archaea</taxon>
        <taxon>Methanobacteriati</taxon>
        <taxon>Methanobacteriota</taxon>
        <taxon>Stenosarchaea group</taxon>
        <taxon>Halobacteria</taxon>
        <taxon>Halobacteriales</taxon>
        <taxon>Halococcaceae</taxon>
        <taxon>Halococcus</taxon>
    </lineage>
</organism>
<feature type="transmembrane region" description="Helical" evidence="1">
    <location>
        <begin position="115"/>
        <end position="134"/>
    </location>
</feature>
<keyword evidence="1" id="KW-1133">Transmembrane helix</keyword>
<evidence type="ECO:0000313" key="3">
    <source>
        <dbReference type="EMBL" id="EMA55981.1"/>
    </source>
</evidence>
<dbReference type="Pfam" id="PF13630">
    <property type="entry name" value="SdpI"/>
    <property type="match status" value="1"/>
</dbReference>
<evidence type="ECO:0000313" key="4">
    <source>
        <dbReference type="Proteomes" id="UP000011625"/>
    </source>
</evidence>
<keyword evidence="4" id="KW-1185">Reference proteome</keyword>
<feature type="domain" description="DUF1648" evidence="2">
    <location>
        <begin position="14"/>
        <end position="59"/>
    </location>
</feature>
<proteinExistence type="predicted"/>
<dbReference type="Pfam" id="PF07853">
    <property type="entry name" value="DUF1648"/>
    <property type="match status" value="1"/>
</dbReference>
<dbReference type="GO" id="GO:0009636">
    <property type="term" value="P:response to toxic substance"/>
    <property type="evidence" value="ECO:0007669"/>
    <property type="project" value="TreeGrafter"/>
</dbReference>
<reference evidence="3 4" key="1">
    <citation type="journal article" date="2014" name="PLoS Genet.">
        <title>Phylogenetically driven sequencing of extremely halophilic archaea reveals strategies for static and dynamic osmo-response.</title>
        <authorList>
            <person name="Becker E.A."/>
            <person name="Seitzer P.M."/>
            <person name="Tritt A."/>
            <person name="Larsen D."/>
            <person name="Krusor M."/>
            <person name="Yao A.I."/>
            <person name="Wu D."/>
            <person name="Madern D."/>
            <person name="Eisen J.A."/>
            <person name="Darling A.E."/>
            <person name="Facciotti M.T."/>
        </authorList>
    </citation>
    <scope>NUCLEOTIDE SEQUENCE [LARGE SCALE GENOMIC DNA]</scope>
    <source>
        <strain evidence="3 4">DSM 8989</strain>
    </source>
</reference>
<dbReference type="PIRSF" id="PIRSF038959">
    <property type="entry name" value="SdpI"/>
    <property type="match status" value="1"/>
</dbReference>
<dbReference type="PANTHER" id="PTHR37810:SF5">
    <property type="entry name" value="IMMUNITY PROTEIN SDPI"/>
    <property type="match status" value="1"/>
</dbReference>
<feature type="transmembrane region" description="Helical" evidence="1">
    <location>
        <begin position="164"/>
        <end position="181"/>
    </location>
</feature>
<feature type="transmembrane region" description="Helical" evidence="1">
    <location>
        <begin position="88"/>
        <end position="109"/>
    </location>
</feature>
<dbReference type="STRING" id="1227456.C450_00625"/>
<dbReference type="PANTHER" id="PTHR37810">
    <property type="entry name" value="IMMUNITY PROTEIN SDPI"/>
    <property type="match status" value="1"/>
</dbReference>
<keyword evidence="1" id="KW-0472">Membrane</keyword>
<accession>M0NDR4</accession>
<feature type="transmembrane region" description="Helical" evidence="1">
    <location>
        <begin position="50"/>
        <end position="68"/>
    </location>
</feature>
<keyword evidence="1" id="KW-0812">Transmembrane</keyword>
<dbReference type="EMBL" id="AOME01000002">
    <property type="protein sequence ID" value="EMA55981.1"/>
    <property type="molecule type" value="Genomic_DNA"/>
</dbReference>
<feature type="transmembrane region" description="Helical" evidence="1">
    <location>
        <begin position="187"/>
        <end position="208"/>
    </location>
</feature>
<protein>
    <recommendedName>
        <fullName evidence="2">DUF1648 domain-containing protein</fullName>
    </recommendedName>
</protein>
<evidence type="ECO:0000259" key="2">
    <source>
        <dbReference type="Pfam" id="PF07853"/>
    </source>
</evidence>
<comment type="caution">
    <text evidence="3">The sequence shown here is derived from an EMBL/GenBank/DDBJ whole genome shotgun (WGS) entry which is preliminary data.</text>
</comment>
<dbReference type="RefSeq" id="WP_005038674.1">
    <property type="nucleotide sequence ID" value="NZ_AOME01000002.1"/>
</dbReference>
<sequence length="214" mass="23284">MKHRRPRTVGVAAIVFAFLASVVVYPELPARMATHWSASGEADGTMSRLAGAFLLPVLAAGVYALLLVSPQFDPRKANVEQFRGLYEWFAAGMTWFLLYVHGLVLLWNLGIQPPIGAALAPGLAAVFYASGLLVERAEPNWIAGVRTPWTLADDTVWERTNRRAALALKLSGVLSLGGLVFPAAATLFVVVPILLAVVYVTVYSYVAYRRQRTA</sequence>
<dbReference type="Proteomes" id="UP000011625">
    <property type="component" value="Unassembled WGS sequence"/>
</dbReference>
<evidence type="ECO:0000256" key="1">
    <source>
        <dbReference type="SAM" id="Phobius"/>
    </source>
</evidence>
<dbReference type="PATRIC" id="fig|1227456.3.peg.136"/>
<dbReference type="InterPro" id="IPR025962">
    <property type="entry name" value="SdpI/YhfL"/>
</dbReference>